<comment type="caution">
    <text evidence="1">The sequence shown here is derived from an EMBL/GenBank/DDBJ whole genome shotgun (WGS) entry which is preliminary data.</text>
</comment>
<keyword evidence="2" id="KW-1185">Reference proteome</keyword>
<dbReference type="EMBL" id="WNYA01000002">
    <property type="protein sequence ID" value="KAG8587666.1"/>
    <property type="molecule type" value="Genomic_DNA"/>
</dbReference>
<dbReference type="AlphaFoldDB" id="A0AAV7CS61"/>
<name>A0AAV7CS61_ENGPU</name>
<sequence>MMKTVTRPCSHSAAFYYLFGKSIHEWLKISILLFDCKFFSPNICSQLNIQNEKARKRDHTHTHFFLIHSTRIC</sequence>
<dbReference type="Proteomes" id="UP000824782">
    <property type="component" value="Unassembled WGS sequence"/>
</dbReference>
<evidence type="ECO:0000313" key="2">
    <source>
        <dbReference type="Proteomes" id="UP000824782"/>
    </source>
</evidence>
<protein>
    <submittedName>
        <fullName evidence="1">Uncharacterized protein</fullName>
    </submittedName>
</protein>
<evidence type="ECO:0000313" key="1">
    <source>
        <dbReference type="EMBL" id="KAG8587666.1"/>
    </source>
</evidence>
<reference evidence="1" key="1">
    <citation type="thesis" date="2020" institute="ProQuest LLC" country="789 East Eisenhower Parkway, Ann Arbor, MI, USA">
        <title>Comparative Genomics and Chromosome Evolution.</title>
        <authorList>
            <person name="Mudd A.B."/>
        </authorList>
    </citation>
    <scope>NUCLEOTIDE SEQUENCE</scope>
    <source>
        <strain evidence="1">237g6f4</strain>
        <tissue evidence="1">Blood</tissue>
    </source>
</reference>
<gene>
    <name evidence="1" type="ORF">GDO81_005744</name>
</gene>
<accession>A0AAV7CS61</accession>
<proteinExistence type="predicted"/>
<organism evidence="1 2">
    <name type="scientific">Engystomops pustulosus</name>
    <name type="common">Tungara frog</name>
    <name type="synonym">Physalaemus pustulosus</name>
    <dbReference type="NCBI Taxonomy" id="76066"/>
    <lineage>
        <taxon>Eukaryota</taxon>
        <taxon>Metazoa</taxon>
        <taxon>Chordata</taxon>
        <taxon>Craniata</taxon>
        <taxon>Vertebrata</taxon>
        <taxon>Euteleostomi</taxon>
        <taxon>Amphibia</taxon>
        <taxon>Batrachia</taxon>
        <taxon>Anura</taxon>
        <taxon>Neobatrachia</taxon>
        <taxon>Hyloidea</taxon>
        <taxon>Leptodactylidae</taxon>
        <taxon>Leiuperinae</taxon>
        <taxon>Engystomops</taxon>
    </lineage>
</organism>